<accession>A0A1H8ZAB0</accession>
<organism evidence="4 5">
    <name type="scientific">Virgibacillus subterraneus</name>
    <dbReference type="NCBI Taxonomy" id="621109"/>
    <lineage>
        <taxon>Bacteria</taxon>
        <taxon>Bacillati</taxon>
        <taxon>Bacillota</taxon>
        <taxon>Bacilli</taxon>
        <taxon>Bacillales</taxon>
        <taxon>Bacillaceae</taxon>
        <taxon>Virgibacillus</taxon>
    </lineage>
</organism>
<dbReference type="InterPro" id="IPR002123">
    <property type="entry name" value="Plipid/glycerol_acylTrfase"/>
</dbReference>
<dbReference type="PANTHER" id="PTHR10434">
    <property type="entry name" value="1-ACYL-SN-GLYCEROL-3-PHOSPHATE ACYLTRANSFERASE"/>
    <property type="match status" value="1"/>
</dbReference>
<name>A0A1H8ZAB0_9BACI</name>
<keyword evidence="1" id="KW-0808">Transferase</keyword>
<gene>
    <name evidence="4" type="ORF">SAMN05216232_0348</name>
</gene>
<proteinExistence type="predicted"/>
<sequence>MSIENKPNMWIINMLLIPIRFFTRRRSNIVIERNDTLHMRPPYIILSNHVNNWDPLILNSYVKEPISFIAADPLFRNPFLKRILNYVGAIPKMKFKNDTSTIRGVLKAKKHNRVIGIFPEGNRNWDGDTEPLIYSTAKLVKLLDIPVVVATIRGGHLTHPRWADKHRKGLISISYKKEWDQGAFSNDSPDVINQKLTEALYHNEMEWQSEIASEYQGKNLANYLERLLFVCPHCRIPGQLHSHDDLFECQSCDYTVRYTLLGNFEEVTHPIYYSTPRDWNKWQLEFLKATLLDPDWQQNWNNAMQDHVKLFISWDNKPFRLISKGDLKWNNKTITFDGDDREQYAFAFEDLEGINIQFHHKLDFFYEDQFYRIVFYQPQTSAYKWLMAIKTAQALESKQTKEVIS</sequence>
<dbReference type="GO" id="GO:0016746">
    <property type="term" value="F:acyltransferase activity"/>
    <property type="evidence" value="ECO:0007669"/>
    <property type="project" value="UniProtKB-KW"/>
</dbReference>
<keyword evidence="2 4" id="KW-0012">Acyltransferase</keyword>
<keyword evidence="5" id="KW-1185">Reference proteome</keyword>
<evidence type="ECO:0000256" key="2">
    <source>
        <dbReference type="ARBA" id="ARBA00023315"/>
    </source>
</evidence>
<dbReference type="PANTHER" id="PTHR10434:SF11">
    <property type="entry name" value="1-ACYL-SN-GLYCEROL-3-PHOSPHATE ACYLTRANSFERASE"/>
    <property type="match status" value="1"/>
</dbReference>
<evidence type="ECO:0000259" key="3">
    <source>
        <dbReference type="SMART" id="SM00563"/>
    </source>
</evidence>
<evidence type="ECO:0000313" key="5">
    <source>
        <dbReference type="Proteomes" id="UP000198733"/>
    </source>
</evidence>
<dbReference type="SMART" id="SM00563">
    <property type="entry name" value="PlsC"/>
    <property type="match status" value="1"/>
</dbReference>
<comment type="caution">
    <text evidence="4">The sequence shown here is derived from an EMBL/GenBank/DDBJ whole genome shotgun (WGS) entry which is preliminary data.</text>
</comment>
<reference evidence="4 5" key="1">
    <citation type="submission" date="2016-10" db="EMBL/GenBank/DDBJ databases">
        <authorList>
            <person name="Varghese N."/>
            <person name="Submissions S."/>
        </authorList>
    </citation>
    <scope>NUCLEOTIDE SEQUENCE [LARGE SCALE GENOMIC DNA]</scope>
    <source>
        <strain evidence="4 5">CGMCC 1.7734</strain>
    </source>
</reference>
<protein>
    <submittedName>
        <fullName evidence="4">1-acyl-sn-glycerol-3-phosphate acyltransferase</fullName>
    </submittedName>
</protein>
<evidence type="ECO:0000256" key="1">
    <source>
        <dbReference type="ARBA" id="ARBA00022679"/>
    </source>
</evidence>
<evidence type="ECO:0000313" key="4">
    <source>
        <dbReference type="EMBL" id="SEP61292.1"/>
    </source>
</evidence>
<feature type="domain" description="Phospholipid/glycerol acyltransferase" evidence="3">
    <location>
        <begin position="43"/>
        <end position="155"/>
    </location>
</feature>
<dbReference type="SUPFAM" id="SSF69593">
    <property type="entry name" value="Glycerol-3-phosphate (1)-acyltransferase"/>
    <property type="match status" value="1"/>
</dbReference>
<dbReference type="Proteomes" id="UP000198733">
    <property type="component" value="Unassembled WGS sequence"/>
</dbReference>
<dbReference type="RefSeq" id="WP_092501768.1">
    <property type="nucleotide sequence ID" value="NZ_FOEH01000001.1"/>
</dbReference>
<dbReference type="EMBL" id="FOEH01000001">
    <property type="protein sequence ID" value="SEP61292.1"/>
    <property type="molecule type" value="Genomic_DNA"/>
</dbReference>
<dbReference type="Pfam" id="PF01553">
    <property type="entry name" value="Acyltransferase"/>
    <property type="match status" value="1"/>
</dbReference>
<dbReference type="CDD" id="cd07989">
    <property type="entry name" value="LPLAT_AGPAT-like"/>
    <property type="match status" value="1"/>
</dbReference>